<proteinExistence type="predicted"/>
<evidence type="ECO:0000313" key="1">
    <source>
        <dbReference type="Proteomes" id="UP000515163"/>
    </source>
</evidence>
<evidence type="ECO:0000313" key="2">
    <source>
        <dbReference type="RefSeq" id="XP_031549911.1"/>
    </source>
</evidence>
<name>A0A6P8H386_ACTTE</name>
<dbReference type="OrthoDB" id="5985125at2759"/>
<protein>
    <submittedName>
        <fullName evidence="2">Uncharacterized protein LOC116287377</fullName>
    </submittedName>
</protein>
<dbReference type="Proteomes" id="UP000515163">
    <property type="component" value="Unplaced"/>
</dbReference>
<reference evidence="2" key="1">
    <citation type="submission" date="2025-08" db="UniProtKB">
        <authorList>
            <consortium name="RefSeq"/>
        </authorList>
    </citation>
    <scope>IDENTIFICATION</scope>
    <source>
        <tissue evidence="2">Tentacle</tissue>
    </source>
</reference>
<dbReference type="InParanoid" id="A0A6P8H386"/>
<organism evidence="1 2">
    <name type="scientific">Actinia tenebrosa</name>
    <name type="common">Australian red waratah sea anemone</name>
    <dbReference type="NCBI Taxonomy" id="6105"/>
    <lineage>
        <taxon>Eukaryota</taxon>
        <taxon>Metazoa</taxon>
        <taxon>Cnidaria</taxon>
        <taxon>Anthozoa</taxon>
        <taxon>Hexacorallia</taxon>
        <taxon>Actiniaria</taxon>
        <taxon>Actiniidae</taxon>
        <taxon>Actinia</taxon>
    </lineage>
</organism>
<sequence length="119" mass="13304">MKTLYGLTKILCNEILKQSTAVENKNGNFLSMKSEVQATWMEHFKEVPNREQPANPITSEEENGFEFSAVMEEIAVNEPTIGEVKEAVKKLKNGKALGIDNITAELLKTNVEFSAHVIH</sequence>
<keyword evidence="1" id="KW-1185">Reference proteome</keyword>
<dbReference type="RefSeq" id="XP_031549911.1">
    <property type="nucleotide sequence ID" value="XM_031694051.1"/>
</dbReference>
<gene>
    <name evidence="2" type="primary">LOC116287377</name>
</gene>
<dbReference type="GeneID" id="116287377"/>
<dbReference type="AlphaFoldDB" id="A0A6P8H386"/>
<dbReference type="KEGG" id="aten:116287377"/>
<accession>A0A6P8H386</accession>